<feature type="signal peptide" evidence="3">
    <location>
        <begin position="1"/>
        <end position="18"/>
    </location>
</feature>
<dbReference type="EMBL" id="CASHTH010004119">
    <property type="protein sequence ID" value="CAI8053729.1"/>
    <property type="molecule type" value="Genomic_DNA"/>
</dbReference>
<protein>
    <submittedName>
        <fullName evidence="4">Uncharacterized protein</fullName>
    </submittedName>
</protein>
<feature type="chain" id="PRO_5041220919" evidence="3">
    <location>
        <begin position="19"/>
        <end position="398"/>
    </location>
</feature>
<evidence type="ECO:0000313" key="4">
    <source>
        <dbReference type="EMBL" id="CAI8053729.1"/>
    </source>
</evidence>
<evidence type="ECO:0000256" key="2">
    <source>
        <dbReference type="SAM" id="MobiDB-lite"/>
    </source>
</evidence>
<evidence type="ECO:0000256" key="3">
    <source>
        <dbReference type="SAM" id="SignalP"/>
    </source>
</evidence>
<reference evidence="4" key="1">
    <citation type="submission" date="2023-03" db="EMBL/GenBank/DDBJ databases">
        <authorList>
            <person name="Steffen K."/>
            <person name="Cardenas P."/>
        </authorList>
    </citation>
    <scope>NUCLEOTIDE SEQUENCE</scope>
</reference>
<feature type="coiled-coil region" evidence="1">
    <location>
        <begin position="235"/>
        <end position="269"/>
    </location>
</feature>
<gene>
    <name evidence="4" type="ORF">GBAR_LOCUS29363</name>
</gene>
<feature type="compositionally biased region" description="Basic and acidic residues" evidence="2">
    <location>
        <begin position="337"/>
        <end position="350"/>
    </location>
</feature>
<evidence type="ECO:0000313" key="5">
    <source>
        <dbReference type="Proteomes" id="UP001174909"/>
    </source>
</evidence>
<feature type="region of interest" description="Disordered" evidence="2">
    <location>
        <begin position="50"/>
        <end position="178"/>
    </location>
</feature>
<dbReference type="Proteomes" id="UP001174909">
    <property type="component" value="Unassembled WGS sequence"/>
</dbReference>
<feature type="region of interest" description="Disordered" evidence="2">
    <location>
        <begin position="279"/>
        <end position="390"/>
    </location>
</feature>
<feature type="compositionally biased region" description="Low complexity" evidence="2">
    <location>
        <begin position="74"/>
        <end position="90"/>
    </location>
</feature>
<accession>A0AA35TT67</accession>
<proteinExistence type="predicted"/>
<organism evidence="4 5">
    <name type="scientific">Geodia barretti</name>
    <name type="common">Barrett's horny sponge</name>
    <dbReference type="NCBI Taxonomy" id="519541"/>
    <lineage>
        <taxon>Eukaryota</taxon>
        <taxon>Metazoa</taxon>
        <taxon>Porifera</taxon>
        <taxon>Demospongiae</taxon>
        <taxon>Heteroscleromorpha</taxon>
        <taxon>Tetractinellida</taxon>
        <taxon>Astrophorina</taxon>
        <taxon>Geodiidae</taxon>
        <taxon>Geodia</taxon>
    </lineage>
</organism>
<feature type="compositionally biased region" description="Polar residues" evidence="2">
    <location>
        <begin position="279"/>
        <end position="288"/>
    </location>
</feature>
<comment type="caution">
    <text evidence="4">The sequence shown here is derived from an EMBL/GenBank/DDBJ whole genome shotgun (WGS) entry which is preliminary data.</text>
</comment>
<dbReference type="AlphaFoldDB" id="A0AA35TT67"/>
<name>A0AA35TT67_GEOBA</name>
<feature type="compositionally biased region" description="Low complexity" evidence="2">
    <location>
        <begin position="101"/>
        <end position="120"/>
    </location>
</feature>
<keyword evidence="3" id="KW-0732">Signal</keyword>
<keyword evidence="1" id="KW-0175">Coiled coil</keyword>
<sequence>MAALTDLLVISLPPLSLPTLSLSCSLSVGSLVFHFSLSLSSHRMTNSHKINPVMNGARKGSHSPAIIRIGSDGKPAFSSPSKKKSPQPAKEVPVSHTLQTSPSRRLSSNASGSSSPDSLSSGGGGPGAKFSFEGTRVSPRGPHQSGESVGGGGRGLKHTSSDGTVGMGTAGKNKDLSEVNKRLSMEVDRILMDLPPPSPSARFSSLPHHGHLRHSFSGGLLPLRRRDDRSLQSNLEGIHKEEKELKVQVSQLTDKREKLSHELQDLISQVQQMQVGFQTLGRGSQTRSWGRLTSPPTYHTRSDSAPIRSPSPTSSSPEENSLPPLSEVSPEPAVLRKTSEPSERGLDGYRPRVYTPDLGRSPYHSGSTFHDPLAEYHHPTTGPEEIDTARDARLSVAW</sequence>
<evidence type="ECO:0000256" key="1">
    <source>
        <dbReference type="SAM" id="Coils"/>
    </source>
</evidence>
<feature type="compositionally biased region" description="Low complexity" evidence="2">
    <location>
        <begin position="304"/>
        <end position="332"/>
    </location>
</feature>
<keyword evidence="5" id="KW-1185">Reference proteome</keyword>